<evidence type="ECO:0000313" key="1">
    <source>
        <dbReference type="Proteomes" id="UP000095286"/>
    </source>
</evidence>
<dbReference type="WBParaSite" id="RSKR_0000294850.1">
    <property type="protein sequence ID" value="RSKR_0000294850.1"/>
    <property type="gene ID" value="RSKR_0000294850"/>
</dbReference>
<evidence type="ECO:0000313" key="2">
    <source>
        <dbReference type="WBParaSite" id="RSKR_0000294850.1"/>
    </source>
</evidence>
<reference evidence="2" key="1">
    <citation type="submission" date="2016-11" db="UniProtKB">
        <authorList>
            <consortium name="WormBaseParasite"/>
        </authorList>
    </citation>
    <scope>IDENTIFICATION</scope>
    <source>
        <strain evidence="2">KR3021</strain>
    </source>
</reference>
<protein>
    <submittedName>
        <fullName evidence="2">DUF2975 domain-containing protein</fullName>
    </submittedName>
</protein>
<organism evidence="1 2">
    <name type="scientific">Rhabditophanes sp. KR3021</name>
    <dbReference type="NCBI Taxonomy" id="114890"/>
    <lineage>
        <taxon>Eukaryota</taxon>
        <taxon>Metazoa</taxon>
        <taxon>Ecdysozoa</taxon>
        <taxon>Nematoda</taxon>
        <taxon>Chromadorea</taxon>
        <taxon>Rhabditida</taxon>
        <taxon>Tylenchina</taxon>
        <taxon>Panagrolaimomorpha</taxon>
        <taxon>Strongyloidoidea</taxon>
        <taxon>Alloionematidae</taxon>
        <taxon>Rhabditophanes</taxon>
    </lineage>
</organism>
<sequence length="178" mass="19841">MLSIKSTSSTKFGVLALAVGGTLALIGQGIGCGAVYYVPTTNSSDLSLINATKRSIDLKIYNETYQLDEDLYYRKKLMEQTIFIASNFILAPLIFGGIWHSEKLVFRGYATLGLMQTFTNLYIMLKIINDVKNNYQSKFPIIMSVAMAVHVLSSIAYTAFMGKAYKRLGHLKEIDVEK</sequence>
<dbReference type="Proteomes" id="UP000095286">
    <property type="component" value="Unplaced"/>
</dbReference>
<name>A0AC35TP92_9BILA</name>
<accession>A0AC35TP92</accession>
<proteinExistence type="predicted"/>